<dbReference type="PRINTS" id="PR01438">
    <property type="entry name" value="UNVRSLSTRESS"/>
</dbReference>
<feature type="domain" description="UspA" evidence="13">
    <location>
        <begin position="11"/>
        <end position="132"/>
    </location>
</feature>
<evidence type="ECO:0000256" key="3">
    <source>
        <dbReference type="ARBA" id="ARBA00008791"/>
    </source>
</evidence>
<evidence type="ECO:0000259" key="12">
    <source>
        <dbReference type="Pfam" id="PF00535"/>
    </source>
</evidence>
<keyword evidence="5" id="KW-0808">Transferase</keyword>
<dbReference type="InterPro" id="IPR006015">
    <property type="entry name" value="Universal_stress_UspA"/>
</dbReference>
<sequence length="614" mass="67364">MNRKSLFASLRRILVPVIHGCDDSAAFALAQALAPEVVLVGIVHLPDTEALSAGAGKAQALRKRLRQLGRGKQVRARSQVIVSRDPWPELQRVIQSEGPDLMLLDYPTQLVRLGVSADAVLNHSPCDIGLVRGPLRSHAHVLVPVRGGPSAELALRIGLNLSPNELNALHIQLRGSSEANAPFRALERVLQHMPEVKLHAALTDDTIKTIVDHAQQTQADLIILGASARAAHAGPGLGPVAEQVLAHAQAAVLVVKARRPTPASFADERVGAGAISLLVDKWFAQNTFQADEFADLDQLMELKQAQGVTISLALPALNEEATVGHIIHTIKQALVDRTPLLDEIVLIDSNSTDRTRQIAHQAGIPVYVHQELLPAYGARPGKGEALWKSLFVTRGDLLIWIDTDIANIHPRFVYGIIGPMLLNRDIQFVKGFYRRPLRVGDKLQASGGGRVTELTARPLLNLFYPELSGVIQPLSGEYGGRRSALERCTFTSGYGVETSLLIEIYELFGLSAIAQVDLLERIHHNQTLEALSKMSFAIIQTVMRKLERHYERSFIADVNKTMKLIRYGPGGYYLDIEEIAELERPPMIEIPEYRARRDGQTPSPSNTGYRAEAP</sequence>
<evidence type="ECO:0000256" key="2">
    <source>
        <dbReference type="ARBA" id="ARBA00006739"/>
    </source>
</evidence>
<dbReference type="CDD" id="cd00293">
    <property type="entry name" value="USP-like"/>
    <property type="match status" value="1"/>
</dbReference>
<evidence type="ECO:0000256" key="7">
    <source>
        <dbReference type="ARBA" id="ARBA00039022"/>
    </source>
</evidence>
<organism evidence="14 15">
    <name type="scientific">Candidatus Thermofonsia Clade 3 bacterium</name>
    <dbReference type="NCBI Taxonomy" id="2364212"/>
    <lineage>
        <taxon>Bacteria</taxon>
        <taxon>Bacillati</taxon>
        <taxon>Chloroflexota</taxon>
        <taxon>Candidatus Thermofontia</taxon>
        <taxon>Candidatus Thermofonsia Clade 3</taxon>
    </lineage>
</organism>
<dbReference type="Pfam" id="PF00582">
    <property type="entry name" value="Usp"/>
    <property type="match status" value="2"/>
</dbReference>
<dbReference type="GO" id="GO:0016757">
    <property type="term" value="F:glycosyltransferase activity"/>
    <property type="evidence" value="ECO:0007669"/>
    <property type="project" value="UniProtKB-KW"/>
</dbReference>
<dbReference type="Pfam" id="PF00535">
    <property type="entry name" value="Glycos_transf_2"/>
    <property type="match status" value="1"/>
</dbReference>
<comment type="catalytic activity">
    <reaction evidence="9">
        <text>(2R)-3-phosphoglycerate + UDP-alpha-D-glucose = (2R)-2-O-(alpha-D-glucopyranosyl)-3-phospho-glycerate + UDP + H(+)</text>
        <dbReference type="Rhea" id="RHEA:31319"/>
        <dbReference type="ChEBI" id="CHEBI:15378"/>
        <dbReference type="ChEBI" id="CHEBI:58223"/>
        <dbReference type="ChEBI" id="CHEBI:58272"/>
        <dbReference type="ChEBI" id="CHEBI:58885"/>
        <dbReference type="ChEBI" id="CHEBI:62600"/>
        <dbReference type="EC" id="2.4.1.266"/>
    </reaction>
    <physiologicalReaction direction="left-to-right" evidence="9">
        <dbReference type="Rhea" id="RHEA:31320"/>
    </physiologicalReaction>
</comment>
<comment type="cofactor">
    <cofactor evidence="1">
        <name>Mg(2+)</name>
        <dbReference type="ChEBI" id="CHEBI:18420"/>
    </cofactor>
</comment>
<proteinExistence type="inferred from homology"/>
<dbReference type="NCBIfam" id="NF010496">
    <property type="entry name" value="PRK13915.1"/>
    <property type="match status" value="1"/>
</dbReference>
<accession>A0A2M8QGT4</accession>
<dbReference type="InterPro" id="IPR001173">
    <property type="entry name" value="Glyco_trans_2-like"/>
</dbReference>
<comment type="similarity">
    <text evidence="3">Belongs to the universal stress protein A family.</text>
</comment>
<evidence type="ECO:0000256" key="9">
    <source>
        <dbReference type="ARBA" id="ARBA00048689"/>
    </source>
</evidence>
<dbReference type="SUPFAM" id="SSF52402">
    <property type="entry name" value="Adenine nucleotide alpha hydrolases-like"/>
    <property type="match status" value="2"/>
</dbReference>
<dbReference type="Gene3D" id="3.90.550.10">
    <property type="entry name" value="Spore Coat Polysaccharide Biosynthesis Protein SpsA, Chain A"/>
    <property type="match status" value="1"/>
</dbReference>
<evidence type="ECO:0000256" key="6">
    <source>
        <dbReference type="ARBA" id="ARBA00022842"/>
    </source>
</evidence>
<dbReference type="InterPro" id="IPR006016">
    <property type="entry name" value="UspA"/>
</dbReference>
<gene>
    <name evidence="14" type="ORF">CUN48_00670</name>
</gene>
<keyword evidence="4" id="KW-0328">Glycosyltransferase</keyword>
<dbReference type="PANTHER" id="PTHR48090:SF10">
    <property type="entry name" value="GLUCOSYL-3-PHOSPHOGLYCERATE SYNTHASE"/>
    <property type="match status" value="1"/>
</dbReference>
<dbReference type="SUPFAM" id="SSF53448">
    <property type="entry name" value="Nucleotide-diphospho-sugar transferases"/>
    <property type="match status" value="1"/>
</dbReference>
<comment type="caution">
    <text evidence="14">The sequence shown here is derived from an EMBL/GenBank/DDBJ whole genome shotgun (WGS) entry which is preliminary data.</text>
</comment>
<dbReference type="AlphaFoldDB" id="A0A2M8QGT4"/>
<dbReference type="Proteomes" id="UP000230790">
    <property type="component" value="Unassembled WGS sequence"/>
</dbReference>
<reference evidence="14 15" key="1">
    <citation type="submission" date="2017-11" db="EMBL/GenBank/DDBJ databases">
        <title>Evolution of Phototrophy in the Chloroflexi Phylum Driven by Horizontal Gene Transfer.</title>
        <authorList>
            <person name="Ward L.M."/>
            <person name="Hemp J."/>
            <person name="Shih P.M."/>
            <person name="Mcglynn S.E."/>
            <person name="Fischer W."/>
        </authorList>
    </citation>
    <scope>NUCLEOTIDE SEQUENCE [LARGE SCALE GENOMIC DNA]</scope>
    <source>
        <strain evidence="14">JP3_7</strain>
    </source>
</reference>
<feature type="domain" description="Glycosyltransferase 2-like" evidence="12">
    <location>
        <begin position="311"/>
        <end position="422"/>
    </location>
</feature>
<name>A0A2M8QGT4_9CHLR</name>
<comment type="catalytic activity">
    <reaction evidence="10">
        <text>an NDP-alpha-D-glucose + (2R)-3-phosphoglycerate = (2R)-2-O-(alpha-D-glucopyranosyl)-3-phospho-glycerate + a ribonucleoside 5'-diphosphate + H(+)</text>
        <dbReference type="Rhea" id="RHEA:47244"/>
        <dbReference type="ChEBI" id="CHEBI:15378"/>
        <dbReference type="ChEBI" id="CHEBI:57930"/>
        <dbReference type="ChEBI" id="CHEBI:58272"/>
        <dbReference type="ChEBI" id="CHEBI:62600"/>
        <dbReference type="ChEBI" id="CHEBI:76533"/>
        <dbReference type="EC" id="2.4.1.266"/>
    </reaction>
    <physiologicalReaction direction="left-to-right" evidence="10">
        <dbReference type="Rhea" id="RHEA:47245"/>
    </physiologicalReaction>
</comment>
<dbReference type="Gene3D" id="3.40.50.620">
    <property type="entry name" value="HUPs"/>
    <property type="match status" value="2"/>
</dbReference>
<evidence type="ECO:0000256" key="5">
    <source>
        <dbReference type="ARBA" id="ARBA00022679"/>
    </source>
</evidence>
<dbReference type="PANTHER" id="PTHR48090">
    <property type="entry name" value="UNDECAPRENYL-PHOSPHATE 4-DEOXY-4-FORMAMIDO-L-ARABINOSE TRANSFERASE-RELATED"/>
    <property type="match status" value="1"/>
</dbReference>
<dbReference type="InterPro" id="IPR014729">
    <property type="entry name" value="Rossmann-like_a/b/a_fold"/>
</dbReference>
<feature type="domain" description="UspA" evidence="13">
    <location>
        <begin position="199"/>
        <end position="256"/>
    </location>
</feature>
<protein>
    <recommendedName>
        <fullName evidence="8">Glucosyl-3-phosphoglycerate synthase</fullName>
        <ecNumber evidence="7">2.4.1.266</ecNumber>
    </recommendedName>
</protein>
<comment type="similarity">
    <text evidence="2">Belongs to the glycosyltransferase 2 family.</text>
</comment>
<evidence type="ECO:0000256" key="4">
    <source>
        <dbReference type="ARBA" id="ARBA00022676"/>
    </source>
</evidence>
<evidence type="ECO:0000313" key="15">
    <source>
        <dbReference type="Proteomes" id="UP000230790"/>
    </source>
</evidence>
<evidence type="ECO:0000259" key="13">
    <source>
        <dbReference type="Pfam" id="PF00582"/>
    </source>
</evidence>
<evidence type="ECO:0000256" key="11">
    <source>
        <dbReference type="SAM" id="MobiDB-lite"/>
    </source>
</evidence>
<dbReference type="EMBL" id="PGTN01000002">
    <property type="protein sequence ID" value="PJF49009.1"/>
    <property type="molecule type" value="Genomic_DNA"/>
</dbReference>
<evidence type="ECO:0000256" key="1">
    <source>
        <dbReference type="ARBA" id="ARBA00001946"/>
    </source>
</evidence>
<evidence type="ECO:0000313" key="14">
    <source>
        <dbReference type="EMBL" id="PJF49009.1"/>
    </source>
</evidence>
<keyword evidence="6" id="KW-0460">Magnesium</keyword>
<dbReference type="InterPro" id="IPR050256">
    <property type="entry name" value="Glycosyltransferase_2"/>
</dbReference>
<feature type="region of interest" description="Disordered" evidence="11">
    <location>
        <begin position="592"/>
        <end position="614"/>
    </location>
</feature>
<evidence type="ECO:0000256" key="8">
    <source>
        <dbReference type="ARBA" id="ARBA00040894"/>
    </source>
</evidence>
<dbReference type="EC" id="2.4.1.266" evidence="7"/>
<evidence type="ECO:0000256" key="10">
    <source>
        <dbReference type="ARBA" id="ARBA00048997"/>
    </source>
</evidence>
<dbReference type="InterPro" id="IPR029044">
    <property type="entry name" value="Nucleotide-diphossugar_trans"/>
</dbReference>